<name>A0A1D2JLU4_PARBR</name>
<proteinExistence type="predicted"/>
<dbReference type="PANTHER" id="PTHR14614:SF130">
    <property type="entry name" value="PROTEIN-LYSINE N-METHYLTRANSFERASE EEF2KMT"/>
    <property type="match status" value="1"/>
</dbReference>
<dbReference type="VEuPathDB" id="FungiDB:PADG_04316"/>
<accession>A0A1D2JLU4</accession>
<dbReference type="Gene3D" id="3.40.50.150">
    <property type="entry name" value="Vaccinia Virus protein VP39"/>
    <property type="match status" value="1"/>
</dbReference>
<dbReference type="SUPFAM" id="SSF53335">
    <property type="entry name" value="S-adenosyl-L-methionine-dependent methyltransferases"/>
    <property type="match status" value="1"/>
</dbReference>
<dbReference type="Pfam" id="PF10294">
    <property type="entry name" value="Methyltransf_16"/>
    <property type="match status" value="1"/>
</dbReference>
<gene>
    <name evidence="1" type="ORF">ACO22_01333</name>
</gene>
<dbReference type="CDD" id="cd02440">
    <property type="entry name" value="AdoMet_MTases"/>
    <property type="match status" value="1"/>
</dbReference>
<sequence>MMVHPPVDYEEEALVDLLVAQYLQLLEPQHLSFPPTNVLIKPAVQQLIYQTMFNETQIWPIPPPNYRIRVLRILISRLEESISDPEEDEILDDLVSSYGNLITLPRQSPLEEAQKLSYIRYTAPRDIGSKESHDSQFVITSENRGLILSSGTTGFRTWEAALHLGTYLSTPEGRALIAGKNIIELGSGTGFLSMYCLKCLGARSVTATDRDPALISSIQDCVMRNSLDSSRIHADIWEWGNPFQPHRLSSSGKSYQSFDVALGADLIYDRELIPPLSSTLRELFDKHGIKEFILSSTLRNSETFNAFLNTCEANKLNACKINFKSPPRQSQNGFFHSTDVPIQTYRISASASLLL</sequence>
<evidence type="ECO:0000313" key="2">
    <source>
        <dbReference type="Proteomes" id="UP000242814"/>
    </source>
</evidence>
<protein>
    <recommendedName>
        <fullName evidence="3">FAM86 N-terminal domain-containing protein</fullName>
    </recommendedName>
</protein>
<dbReference type="EMBL" id="LZYO01000031">
    <property type="protein sequence ID" value="ODH41755.1"/>
    <property type="molecule type" value="Genomic_DNA"/>
</dbReference>
<dbReference type="GO" id="GO:0008757">
    <property type="term" value="F:S-adenosylmethionine-dependent methyltransferase activity"/>
    <property type="evidence" value="ECO:0007669"/>
    <property type="project" value="UniProtKB-ARBA"/>
</dbReference>
<evidence type="ECO:0008006" key="3">
    <source>
        <dbReference type="Google" id="ProtNLM"/>
    </source>
</evidence>
<reference evidence="1 2" key="1">
    <citation type="submission" date="2016-06" db="EMBL/GenBank/DDBJ databases">
        <authorList>
            <person name="Kjaerup R.B."/>
            <person name="Dalgaard T.S."/>
            <person name="Juul-Madsen H.R."/>
        </authorList>
    </citation>
    <scope>NUCLEOTIDE SEQUENCE [LARGE SCALE GENOMIC DNA]</scope>
    <source>
        <strain evidence="1 2">Pb300</strain>
    </source>
</reference>
<evidence type="ECO:0000313" key="1">
    <source>
        <dbReference type="EMBL" id="ODH41755.1"/>
    </source>
</evidence>
<dbReference type="InterPro" id="IPR029063">
    <property type="entry name" value="SAM-dependent_MTases_sf"/>
</dbReference>
<organism evidence="1 2">
    <name type="scientific">Paracoccidioides brasiliensis</name>
    <dbReference type="NCBI Taxonomy" id="121759"/>
    <lineage>
        <taxon>Eukaryota</taxon>
        <taxon>Fungi</taxon>
        <taxon>Dikarya</taxon>
        <taxon>Ascomycota</taxon>
        <taxon>Pezizomycotina</taxon>
        <taxon>Eurotiomycetes</taxon>
        <taxon>Eurotiomycetidae</taxon>
        <taxon>Onygenales</taxon>
        <taxon>Ajellomycetaceae</taxon>
        <taxon>Paracoccidioides</taxon>
    </lineage>
</organism>
<comment type="caution">
    <text evidence="1">The sequence shown here is derived from an EMBL/GenBank/DDBJ whole genome shotgun (WGS) entry which is preliminary data.</text>
</comment>
<dbReference type="VEuPathDB" id="FungiDB:PABG_01153"/>
<dbReference type="InterPro" id="IPR019410">
    <property type="entry name" value="Methyltransf_16"/>
</dbReference>
<dbReference type="Proteomes" id="UP000242814">
    <property type="component" value="Unassembled WGS sequence"/>
</dbReference>
<dbReference type="GO" id="GO:0005737">
    <property type="term" value="C:cytoplasm"/>
    <property type="evidence" value="ECO:0007669"/>
    <property type="project" value="TreeGrafter"/>
</dbReference>
<dbReference type="AlphaFoldDB" id="A0A1D2JLU4"/>
<dbReference type="PANTHER" id="PTHR14614">
    <property type="entry name" value="HEPATOCELLULAR CARCINOMA-ASSOCIATED ANTIGEN"/>
    <property type="match status" value="1"/>
</dbReference>